<dbReference type="EMBL" id="JAGPXC010000008">
    <property type="protein sequence ID" value="KAH6647403.1"/>
    <property type="molecule type" value="Genomic_DNA"/>
</dbReference>
<evidence type="ECO:0000313" key="1">
    <source>
        <dbReference type="EMBL" id="KAH6647403.1"/>
    </source>
</evidence>
<dbReference type="GeneID" id="70125476"/>
<accession>A0A9P8RNS4</accession>
<dbReference type="RefSeq" id="XP_045953915.1">
    <property type="nucleotide sequence ID" value="XM_046096584.1"/>
</dbReference>
<sequence length="88" mass="9792">MLFHWCDGSCSARALLHSISFQNSTLPHAYYHDVHARLTTVGLARSLILTYQPHCCIRSWLEAKMLANHLCTFAASELVLLCSISSSA</sequence>
<dbReference type="Proteomes" id="UP000758603">
    <property type="component" value="Unassembled WGS sequence"/>
</dbReference>
<evidence type="ECO:0000313" key="2">
    <source>
        <dbReference type="Proteomes" id="UP000758603"/>
    </source>
</evidence>
<name>A0A9P8RNS4_9PEZI</name>
<reference evidence="1" key="1">
    <citation type="journal article" date="2021" name="Nat. Commun.">
        <title>Genetic determinants of endophytism in the Arabidopsis root mycobiome.</title>
        <authorList>
            <person name="Mesny F."/>
            <person name="Miyauchi S."/>
            <person name="Thiergart T."/>
            <person name="Pickel B."/>
            <person name="Atanasova L."/>
            <person name="Karlsson M."/>
            <person name="Huettel B."/>
            <person name="Barry K.W."/>
            <person name="Haridas S."/>
            <person name="Chen C."/>
            <person name="Bauer D."/>
            <person name="Andreopoulos W."/>
            <person name="Pangilinan J."/>
            <person name="LaButti K."/>
            <person name="Riley R."/>
            <person name="Lipzen A."/>
            <person name="Clum A."/>
            <person name="Drula E."/>
            <person name="Henrissat B."/>
            <person name="Kohler A."/>
            <person name="Grigoriev I.V."/>
            <person name="Martin F.M."/>
            <person name="Hacquard S."/>
        </authorList>
    </citation>
    <scope>NUCLEOTIDE SEQUENCE</scope>
    <source>
        <strain evidence="1">MPI-SDFR-AT-0073</strain>
    </source>
</reference>
<proteinExistence type="predicted"/>
<gene>
    <name evidence="1" type="ORF">BKA67DRAFT_386011</name>
</gene>
<protein>
    <submittedName>
        <fullName evidence="1">Uncharacterized protein</fullName>
    </submittedName>
</protein>
<organism evidence="1 2">
    <name type="scientific">Truncatella angustata</name>
    <dbReference type="NCBI Taxonomy" id="152316"/>
    <lineage>
        <taxon>Eukaryota</taxon>
        <taxon>Fungi</taxon>
        <taxon>Dikarya</taxon>
        <taxon>Ascomycota</taxon>
        <taxon>Pezizomycotina</taxon>
        <taxon>Sordariomycetes</taxon>
        <taxon>Xylariomycetidae</taxon>
        <taxon>Amphisphaeriales</taxon>
        <taxon>Sporocadaceae</taxon>
        <taxon>Truncatella</taxon>
    </lineage>
</organism>
<keyword evidence="2" id="KW-1185">Reference proteome</keyword>
<comment type="caution">
    <text evidence="1">The sequence shown here is derived from an EMBL/GenBank/DDBJ whole genome shotgun (WGS) entry which is preliminary data.</text>
</comment>
<dbReference type="AlphaFoldDB" id="A0A9P8RNS4"/>